<dbReference type="InterPro" id="IPR047575">
    <property type="entry name" value="Sm"/>
</dbReference>
<name>A0A3G2SAX8_MALR7</name>
<gene>
    <name evidence="6" type="ORF">DNF11_3469</name>
</gene>
<dbReference type="InterPro" id="IPR025609">
    <property type="entry name" value="Lsm14-like_N"/>
</dbReference>
<feature type="short sequence motif" description="FFD box" evidence="1">
    <location>
        <begin position="369"/>
        <end position="385"/>
    </location>
</feature>
<keyword evidence="7" id="KW-1185">Reference proteome</keyword>
<dbReference type="InterPro" id="IPR010920">
    <property type="entry name" value="LSM_dom_sf"/>
</dbReference>
<dbReference type="OrthoDB" id="21539at2759"/>
<feature type="compositionally biased region" description="Basic and acidic residues" evidence="2">
    <location>
        <begin position="437"/>
        <end position="446"/>
    </location>
</feature>
<feature type="compositionally biased region" description="Polar residues" evidence="2">
    <location>
        <begin position="280"/>
        <end position="302"/>
    </location>
</feature>
<dbReference type="InterPro" id="IPR019050">
    <property type="entry name" value="FDF_dom"/>
</dbReference>
<dbReference type="PROSITE" id="PS52002">
    <property type="entry name" value="SM"/>
    <property type="match status" value="1"/>
</dbReference>
<proteinExistence type="predicted"/>
<evidence type="ECO:0000256" key="1">
    <source>
        <dbReference type="PROSITE-ProRule" id="PRU00846"/>
    </source>
</evidence>
<feature type="domain" description="Sm" evidence="5">
    <location>
        <begin position="10"/>
        <end position="97"/>
    </location>
</feature>
<evidence type="ECO:0000313" key="6">
    <source>
        <dbReference type="EMBL" id="AYO44419.1"/>
    </source>
</evidence>
<dbReference type="SUPFAM" id="SSF50182">
    <property type="entry name" value="Sm-like ribonucleoproteins"/>
    <property type="match status" value="1"/>
</dbReference>
<dbReference type="PANTHER" id="PTHR13586">
    <property type="entry name" value="SCD6 PROTEIN-RELATED"/>
    <property type="match status" value="1"/>
</dbReference>
<reference evidence="6 7" key="1">
    <citation type="submission" date="2018-10" db="EMBL/GenBank/DDBJ databases">
        <title>Complete genome sequence of Malassezia restricta CBS 7877.</title>
        <authorList>
            <person name="Morand S.C."/>
            <person name="Bertignac M."/>
            <person name="Iltis A."/>
            <person name="Kolder I."/>
            <person name="Pirovano W."/>
            <person name="Jourdain R."/>
            <person name="Clavaud C."/>
        </authorList>
    </citation>
    <scope>NUCLEOTIDE SEQUENCE [LARGE SCALE GENOMIC DNA]</scope>
    <source>
        <strain evidence="6 7">CBS 7877</strain>
    </source>
</reference>
<dbReference type="PROSITE" id="PS51513">
    <property type="entry name" value="FFD"/>
    <property type="match status" value="1"/>
</dbReference>
<evidence type="ECO:0000313" key="7">
    <source>
        <dbReference type="Proteomes" id="UP000269793"/>
    </source>
</evidence>
<feature type="region of interest" description="Disordered" evidence="2">
    <location>
        <begin position="186"/>
        <end position="446"/>
    </location>
</feature>
<dbReference type="GO" id="GO:0034063">
    <property type="term" value="P:stress granule assembly"/>
    <property type="evidence" value="ECO:0007669"/>
    <property type="project" value="TreeGrafter"/>
</dbReference>
<feature type="compositionally biased region" description="Polar residues" evidence="2">
    <location>
        <begin position="240"/>
        <end position="253"/>
    </location>
</feature>
<evidence type="ECO:0000259" key="4">
    <source>
        <dbReference type="PROSITE" id="PS51513"/>
    </source>
</evidence>
<dbReference type="SMART" id="SM01199">
    <property type="entry name" value="FDF"/>
    <property type="match status" value="1"/>
</dbReference>
<feature type="compositionally biased region" description="Basic residues" evidence="2">
    <location>
        <begin position="422"/>
        <end position="436"/>
    </location>
</feature>
<feature type="compositionally biased region" description="Basic and acidic residues" evidence="2">
    <location>
        <begin position="384"/>
        <end position="408"/>
    </location>
</feature>
<dbReference type="STRING" id="425264.A0A3G2SAX8"/>
<feature type="domain" description="DFDF" evidence="3">
    <location>
        <begin position="321"/>
        <end position="357"/>
    </location>
</feature>
<dbReference type="Gene3D" id="2.30.30.100">
    <property type="match status" value="1"/>
</dbReference>
<protein>
    <submittedName>
        <fullName evidence="6">FFD and TFG box motif protein</fullName>
    </submittedName>
</protein>
<evidence type="ECO:0000256" key="2">
    <source>
        <dbReference type="SAM" id="MobiDB-lite"/>
    </source>
</evidence>
<dbReference type="Pfam" id="PF12701">
    <property type="entry name" value="LSM14"/>
    <property type="match status" value="1"/>
</dbReference>
<dbReference type="GO" id="GO:0033962">
    <property type="term" value="P:P-body assembly"/>
    <property type="evidence" value="ECO:0007669"/>
    <property type="project" value="TreeGrafter"/>
</dbReference>
<evidence type="ECO:0000259" key="3">
    <source>
        <dbReference type="PROSITE" id="PS51512"/>
    </source>
</evidence>
<dbReference type="Proteomes" id="UP000269793">
    <property type="component" value="Chromosome VI"/>
</dbReference>
<feature type="compositionally biased region" description="Polar residues" evidence="2">
    <location>
        <begin position="212"/>
        <end position="230"/>
    </location>
</feature>
<feature type="domain" description="FFD box profile" evidence="4">
    <location>
        <begin position="369"/>
        <end position="385"/>
    </location>
</feature>
<dbReference type="PROSITE" id="PS51512">
    <property type="entry name" value="DFDF"/>
    <property type="match status" value="1"/>
</dbReference>
<dbReference type="GO" id="GO:0000932">
    <property type="term" value="C:P-body"/>
    <property type="evidence" value="ECO:0007669"/>
    <property type="project" value="TreeGrafter"/>
</dbReference>
<sequence>MASAAAPTSGQDDSAASFIGALISLTSHSNIRYQGILSNIDAAQATLSLENVHSWGTEGRCAAAGHPQDEVPKNDHVYGYIVFRAADVVDLRIDDPSPNKTGGAAPESTMNKSETYPTISAGLPDPQYMMQYPYAPMGPYGPMYQPMPQMYGGFTQETYPFHGGYMMPPYVNAPVYPINQDAGLDVPPHMQGIPSQPPVLGVQPKSPAPPSADTSMQQQIPVSNEVQKSSAYPGPDLESLTETSNATGPLSNRTTEKPLPTNRPSSINEDPSGPKDTPETNDISKTNVSIDNTGSVSSQTKPVVQERKPKTVPGAAPGAVVASRDPSVPESDFDFEKANSLFKKHSGPDAEEPSNNDRITSVPSAPSKSFYDRKTGFFDNISSEVKDRHEGGKRSGREGLIAEEKERNVLTFGDQAANYRGSSRRGRGRGGRGRGRGRGEKQPAWA</sequence>
<dbReference type="AlphaFoldDB" id="A0A3G2SAX8"/>
<dbReference type="EMBL" id="CP033153">
    <property type="protein sequence ID" value="AYO44419.1"/>
    <property type="molecule type" value="Genomic_DNA"/>
</dbReference>
<evidence type="ECO:0000259" key="5">
    <source>
        <dbReference type="PROSITE" id="PS52002"/>
    </source>
</evidence>
<dbReference type="InterPro" id="IPR025761">
    <property type="entry name" value="FFD_box"/>
</dbReference>
<feature type="compositionally biased region" description="Low complexity" evidence="2">
    <location>
        <begin position="312"/>
        <end position="322"/>
    </location>
</feature>
<organism evidence="6 7">
    <name type="scientific">Malassezia restricta (strain ATCC 96810 / NBRC 103918 / CBS 7877)</name>
    <name type="common">Seborrheic dermatitis infection agent</name>
    <dbReference type="NCBI Taxonomy" id="425264"/>
    <lineage>
        <taxon>Eukaryota</taxon>
        <taxon>Fungi</taxon>
        <taxon>Dikarya</taxon>
        <taxon>Basidiomycota</taxon>
        <taxon>Ustilaginomycotina</taxon>
        <taxon>Malasseziomycetes</taxon>
        <taxon>Malasseziales</taxon>
        <taxon>Malasseziaceae</taxon>
        <taxon>Malassezia</taxon>
    </lineage>
</organism>
<feature type="region of interest" description="Disordered" evidence="2">
    <location>
        <begin position="94"/>
        <end position="119"/>
    </location>
</feature>
<dbReference type="CDD" id="cd01736">
    <property type="entry name" value="LSm14_N"/>
    <property type="match status" value="1"/>
</dbReference>
<feature type="compositionally biased region" description="Polar residues" evidence="2">
    <location>
        <begin position="108"/>
        <end position="118"/>
    </location>
</feature>
<dbReference type="VEuPathDB" id="FungiDB:DNF11_3469"/>
<dbReference type="SMART" id="SM01271">
    <property type="entry name" value="LSM14"/>
    <property type="match status" value="1"/>
</dbReference>
<dbReference type="PANTHER" id="PTHR13586:SF0">
    <property type="entry name" value="TRAILER HITCH, ISOFORM H"/>
    <property type="match status" value="1"/>
</dbReference>
<accession>A0A3G2SAX8</accession>
<feature type="compositionally biased region" description="Polar residues" evidence="2">
    <location>
        <begin position="356"/>
        <end position="367"/>
    </location>
</feature>
<dbReference type="InterPro" id="IPR025762">
    <property type="entry name" value="DFDF"/>
</dbReference>
<dbReference type="GO" id="GO:0003729">
    <property type="term" value="F:mRNA binding"/>
    <property type="evidence" value="ECO:0007669"/>
    <property type="project" value="TreeGrafter"/>
</dbReference>